<accession>A0A0B6ZV25</accession>
<proteinExistence type="predicted"/>
<protein>
    <submittedName>
        <fullName evidence="1">Uncharacterized protein</fullName>
    </submittedName>
</protein>
<dbReference type="AlphaFoldDB" id="A0A0B6ZV25"/>
<sequence>TFVDDRLTDQVLIHLLTSFRSTTKSLYVSLSCRISQVCYTVSISIKLSLVSLSFTPESIV</sequence>
<name>A0A0B6ZV25_9EUPU</name>
<reference evidence="1" key="1">
    <citation type="submission" date="2014-12" db="EMBL/GenBank/DDBJ databases">
        <title>Insight into the proteome of Arion vulgaris.</title>
        <authorList>
            <person name="Aradska J."/>
            <person name="Bulat T."/>
            <person name="Smidak R."/>
            <person name="Sarate P."/>
            <person name="Gangsoo J."/>
            <person name="Sialana F."/>
            <person name="Bilban M."/>
            <person name="Lubec G."/>
        </authorList>
    </citation>
    <scope>NUCLEOTIDE SEQUENCE</scope>
    <source>
        <tissue evidence="1">Skin</tissue>
    </source>
</reference>
<evidence type="ECO:0000313" key="2">
    <source>
        <dbReference type="EMBL" id="CEK72435.1"/>
    </source>
</evidence>
<evidence type="ECO:0000313" key="1">
    <source>
        <dbReference type="EMBL" id="CEK72434.1"/>
    </source>
</evidence>
<dbReference type="EMBL" id="HACG01025569">
    <property type="protein sequence ID" value="CEK72434.1"/>
    <property type="molecule type" value="Transcribed_RNA"/>
</dbReference>
<feature type="non-terminal residue" evidence="1">
    <location>
        <position position="1"/>
    </location>
</feature>
<organism evidence="1">
    <name type="scientific">Arion vulgaris</name>
    <dbReference type="NCBI Taxonomy" id="1028688"/>
    <lineage>
        <taxon>Eukaryota</taxon>
        <taxon>Metazoa</taxon>
        <taxon>Spiralia</taxon>
        <taxon>Lophotrochozoa</taxon>
        <taxon>Mollusca</taxon>
        <taxon>Gastropoda</taxon>
        <taxon>Heterobranchia</taxon>
        <taxon>Euthyneura</taxon>
        <taxon>Panpulmonata</taxon>
        <taxon>Eupulmonata</taxon>
        <taxon>Stylommatophora</taxon>
        <taxon>Helicina</taxon>
        <taxon>Arionoidea</taxon>
        <taxon>Arionidae</taxon>
        <taxon>Arion</taxon>
    </lineage>
</organism>
<dbReference type="EMBL" id="HACG01025570">
    <property type="protein sequence ID" value="CEK72435.1"/>
    <property type="molecule type" value="Transcribed_RNA"/>
</dbReference>
<gene>
    <name evidence="1" type="primary">ORF82398</name>
    <name evidence="2" type="synonym">ORF82402</name>
</gene>